<evidence type="ECO:0000259" key="3">
    <source>
        <dbReference type="PROSITE" id="PS51471"/>
    </source>
</evidence>
<evidence type="ECO:0000256" key="1">
    <source>
        <dbReference type="ARBA" id="ARBA00001954"/>
    </source>
</evidence>
<evidence type="ECO:0000256" key="2">
    <source>
        <dbReference type="SAM" id="MobiDB-lite"/>
    </source>
</evidence>
<dbReference type="PROSITE" id="PS51471">
    <property type="entry name" value="FE2OG_OXY"/>
    <property type="match status" value="1"/>
</dbReference>
<accession>A0ABM0N044</accession>
<feature type="domain" description="Fe2OG dioxygenase" evidence="3">
    <location>
        <begin position="194"/>
        <end position="299"/>
    </location>
</feature>
<feature type="region of interest" description="Disordered" evidence="2">
    <location>
        <begin position="1"/>
        <end position="71"/>
    </location>
</feature>
<dbReference type="Proteomes" id="UP000694865">
    <property type="component" value="Unplaced"/>
</dbReference>
<evidence type="ECO:0000313" key="5">
    <source>
        <dbReference type="RefSeq" id="XP_006825635.1"/>
    </source>
</evidence>
<dbReference type="Pfam" id="PF13532">
    <property type="entry name" value="2OG-FeII_Oxy_2"/>
    <property type="match status" value="1"/>
</dbReference>
<dbReference type="RefSeq" id="XP_006825635.1">
    <property type="nucleotide sequence ID" value="XM_006825572.1"/>
</dbReference>
<protein>
    <submittedName>
        <fullName evidence="5">Alpha-ketoglutarate-dependent dioxygenase alkB homolog 2-like</fullName>
    </submittedName>
</protein>
<dbReference type="InterPro" id="IPR037151">
    <property type="entry name" value="AlkB-like_sf"/>
</dbReference>
<feature type="compositionally biased region" description="Basic and acidic residues" evidence="2">
    <location>
        <begin position="34"/>
        <end position="71"/>
    </location>
</feature>
<dbReference type="SUPFAM" id="SSF51197">
    <property type="entry name" value="Clavaminate synthase-like"/>
    <property type="match status" value="1"/>
</dbReference>
<dbReference type="PANTHER" id="PTHR31573:SF1">
    <property type="entry name" value="DNA OXIDATIVE DEMETHYLASE ALKBH2"/>
    <property type="match status" value="1"/>
</dbReference>
<comment type="cofactor">
    <cofactor evidence="1">
        <name>Fe(2+)</name>
        <dbReference type="ChEBI" id="CHEBI:29033"/>
    </cofactor>
</comment>
<gene>
    <name evidence="5" type="primary">LOC100371546</name>
</gene>
<dbReference type="InterPro" id="IPR005123">
    <property type="entry name" value="Oxoglu/Fe-dep_dioxygenase_dom"/>
</dbReference>
<name>A0ABM0N044_SACKO</name>
<organism evidence="4 5">
    <name type="scientific">Saccoglossus kowalevskii</name>
    <name type="common">Acorn worm</name>
    <dbReference type="NCBI Taxonomy" id="10224"/>
    <lineage>
        <taxon>Eukaryota</taxon>
        <taxon>Metazoa</taxon>
        <taxon>Hemichordata</taxon>
        <taxon>Enteropneusta</taxon>
        <taxon>Harrimaniidae</taxon>
        <taxon>Saccoglossus</taxon>
    </lineage>
</organism>
<dbReference type="InterPro" id="IPR032852">
    <property type="entry name" value="ALKBH2"/>
</dbReference>
<dbReference type="InterPro" id="IPR027450">
    <property type="entry name" value="AlkB-like"/>
</dbReference>
<sequence length="304" mass="35165">MDAFVVRKRTTQDVPDTPSKQHRTGERSVSTLESDTKCGEKDGRKVSYESRREHNRVHADENDETKKIGKNQLEHHRIYGNEDDPGEASSPLTETKLHWKKIEGENLDCDYVQLYTRAEADELIQRCERQLDYNTGKQAQVHIFGKWHTISRKQVAHGDTGLTYTFSNNRIPARPWTPLLTEIRDNISRLTGHEFNFVLINRYKDGNDHIGAHRDDEDDLVSKAPIASLSLGQPRDFVFRHADSRGKSASRQISPVTVELQHGSLLLMNYPTNTYWYHSLPKRKRAAFLRINMTFRQMVVKQIV</sequence>
<proteinExistence type="predicted"/>
<dbReference type="GeneID" id="100371546"/>
<dbReference type="PANTHER" id="PTHR31573">
    <property type="entry name" value="ALPHA-KETOGLUTARATE-DEPENDENT DIOXYGENASE ALKB HOMOLOG 2"/>
    <property type="match status" value="1"/>
</dbReference>
<keyword evidence="4" id="KW-1185">Reference proteome</keyword>
<reference evidence="5" key="1">
    <citation type="submission" date="2025-08" db="UniProtKB">
        <authorList>
            <consortium name="RefSeq"/>
        </authorList>
    </citation>
    <scope>IDENTIFICATION</scope>
    <source>
        <tissue evidence="5">Testes</tissue>
    </source>
</reference>
<evidence type="ECO:0000313" key="4">
    <source>
        <dbReference type="Proteomes" id="UP000694865"/>
    </source>
</evidence>
<dbReference type="Gene3D" id="2.60.120.590">
    <property type="entry name" value="Alpha-ketoglutarate-dependent dioxygenase AlkB-like"/>
    <property type="match status" value="1"/>
</dbReference>